<dbReference type="GO" id="GO:0003676">
    <property type="term" value="F:nucleic acid binding"/>
    <property type="evidence" value="ECO:0007669"/>
    <property type="project" value="InterPro"/>
</dbReference>
<accession>A0A371HHI6</accession>
<dbReference type="Proteomes" id="UP000257109">
    <property type="component" value="Unassembled WGS sequence"/>
</dbReference>
<evidence type="ECO:0008006" key="3">
    <source>
        <dbReference type="Google" id="ProtNLM"/>
    </source>
</evidence>
<dbReference type="EMBL" id="QJKJ01002565">
    <property type="protein sequence ID" value="RDY02281.1"/>
    <property type="molecule type" value="Genomic_DNA"/>
</dbReference>
<name>A0A371HHI6_MUCPR</name>
<proteinExistence type="predicted"/>
<keyword evidence="2" id="KW-1185">Reference proteome</keyword>
<comment type="caution">
    <text evidence="1">The sequence shown here is derived from an EMBL/GenBank/DDBJ whole genome shotgun (WGS) entry which is preliminary data.</text>
</comment>
<evidence type="ECO:0000313" key="1">
    <source>
        <dbReference type="EMBL" id="RDY02281.1"/>
    </source>
</evidence>
<dbReference type="InterPro" id="IPR036397">
    <property type="entry name" value="RNaseH_sf"/>
</dbReference>
<sequence>MHVSKPFEYVHSDLWGPSRVTNLGRDSYFLTMIDDFSRIDSNGMKFVSKKHGIKRHRIMARLLNRTT</sequence>
<organism evidence="1 2">
    <name type="scientific">Mucuna pruriens</name>
    <name type="common">Velvet bean</name>
    <name type="synonym">Dolichos pruriens</name>
    <dbReference type="NCBI Taxonomy" id="157652"/>
    <lineage>
        <taxon>Eukaryota</taxon>
        <taxon>Viridiplantae</taxon>
        <taxon>Streptophyta</taxon>
        <taxon>Embryophyta</taxon>
        <taxon>Tracheophyta</taxon>
        <taxon>Spermatophyta</taxon>
        <taxon>Magnoliopsida</taxon>
        <taxon>eudicotyledons</taxon>
        <taxon>Gunneridae</taxon>
        <taxon>Pentapetalae</taxon>
        <taxon>rosids</taxon>
        <taxon>fabids</taxon>
        <taxon>Fabales</taxon>
        <taxon>Fabaceae</taxon>
        <taxon>Papilionoideae</taxon>
        <taxon>50 kb inversion clade</taxon>
        <taxon>NPAAA clade</taxon>
        <taxon>indigoferoid/millettioid clade</taxon>
        <taxon>Phaseoleae</taxon>
        <taxon>Mucuna</taxon>
    </lineage>
</organism>
<dbReference type="Gene3D" id="3.30.420.10">
    <property type="entry name" value="Ribonuclease H-like superfamily/Ribonuclease H"/>
    <property type="match status" value="1"/>
</dbReference>
<reference evidence="1" key="1">
    <citation type="submission" date="2018-05" db="EMBL/GenBank/DDBJ databases">
        <title>Draft genome of Mucuna pruriens seed.</title>
        <authorList>
            <person name="Nnadi N.E."/>
            <person name="Vos R."/>
            <person name="Hasami M.H."/>
            <person name="Devisetty U.K."/>
            <person name="Aguiy J.C."/>
        </authorList>
    </citation>
    <scope>NUCLEOTIDE SEQUENCE [LARGE SCALE GENOMIC DNA]</scope>
    <source>
        <strain evidence="1">JCA_2017</strain>
    </source>
</reference>
<feature type="non-terminal residue" evidence="1">
    <location>
        <position position="1"/>
    </location>
</feature>
<dbReference type="InterPro" id="IPR012337">
    <property type="entry name" value="RNaseH-like_sf"/>
</dbReference>
<dbReference type="OrthoDB" id="1751483at2759"/>
<dbReference type="AlphaFoldDB" id="A0A371HHI6"/>
<protein>
    <recommendedName>
        <fullName evidence="3">Integrase catalytic domain-containing protein</fullName>
    </recommendedName>
</protein>
<dbReference type="SUPFAM" id="SSF53098">
    <property type="entry name" value="Ribonuclease H-like"/>
    <property type="match status" value="1"/>
</dbReference>
<gene>
    <name evidence="1" type="ORF">CR513_14294</name>
</gene>
<evidence type="ECO:0000313" key="2">
    <source>
        <dbReference type="Proteomes" id="UP000257109"/>
    </source>
</evidence>